<feature type="region of interest" description="Disordered" evidence="1">
    <location>
        <begin position="28"/>
        <end position="56"/>
    </location>
</feature>
<feature type="compositionally biased region" description="Basic and acidic residues" evidence="1">
    <location>
        <begin position="28"/>
        <end position="39"/>
    </location>
</feature>
<dbReference type="Proteomes" id="UP000518605">
    <property type="component" value="Unassembled WGS sequence"/>
</dbReference>
<name>A0A7W5C4H5_9BACL</name>
<feature type="compositionally biased region" description="Polar residues" evidence="1">
    <location>
        <begin position="47"/>
        <end position="56"/>
    </location>
</feature>
<sequence length="56" mass="6167">MSQTKNSTDTSYRTGEIVKHAGTYISESGKENKLQEGERFPACPISGNETNWSNAD</sequence>
<comment type="caution">
    <text evidence="2">The sequence shown here is derived from an EMBL/GenBank/DDBJ whole genome shotgun (WGS) entry which is preliminary data.</text>
</comment>
<dbReference type="RefSeq" id="WP_183559492.1">
    <property type="nucleotide sequence ID" value="NZ_CBCSLB010000009.1"/>
</dbReference>
<evidence type="ECO:0000313" key="2">
    <source>
        <dbReference type="EMBL" id="MBB3151008.1"/>
    </source>
</evidence>
<keyword evidence="3" id="KW-1185">Reference proteome</keyword>
<proteinExistence type="predicted"/>
<gene>
    <name evidence="2" type="ORF">FHS16_001042</name>
</gene>
<dbReference type="EMBL" id="JACHXW010000002">
    <property type="protein sequence ID" value="MBB3151008.1"/>
    <property type="molecule type" value="Genomic_DNA"/>
</dbReference>
<accession>A0A7W5C4H5</accession>
<reference evidence="2 3" key="1">
    <citation type="submission" date="2020-08" db="EMBL/GenBank/DDBJ databases">
        <title>Genomic Encyclopedia of Type Strains, Phase III (KMG-III): the genomes of soil and plant-associated and newly described type strains.</title>
        <authorList>
            <person name="Whitman W."/>
        </authorList>
    </citation>
    <scope>NUCLEOTIDE SEQUENCE [LARGE SCALE GENOMIC DNA]</scope>
    <source>
        <strain evidence="2 3">CECT 8234</strain>
    </source>
</reference>
<evidence type="ECO:0000256" key="1">
    <source>
        <dbReference type="SAM" id="MobiDB-lite"/>
    </source>
</evidence>
<dbReference type="AlphaFoldDB" id="A0A7W5C4H5"/>
<evidence type="ECO:0000313" key="3">
    <source>
        <dbReference type="Proteomes" id="UP000518605"/>
    </source>
</evidence>
<organism evidence="2 3">
    <name type="scientific">Paenibacillus endophyticus</name>
    <dbReference type="NCBI Taxonomy" id="1294268"/>
    <lineage>
        <taxon>Bacteria</taxon>
        <taxon>Bacillati</taxon>
        <taxon>Bacillota</taxon>
        <taxon>Bacilli</taxon>
        <taxon>Bacillales</taxon>
        <taxon>Paenibacillaceae</taxon>
        <taxon>Paenibacillus</taxon>
    </lineage>
</organism>
<protein>
    <recommendedName>
        <fullName evidence="4">YjzC family protein</fullName>
    </recommendedName>
</protein>
<evidence type="ECO:0008006" key="4">
    <source>
        <dbReference type="Google" id="ProtNLM"/>
    </source>
</evidence>